<comment type="caution">
    <text evidence="1">The sequence shown here is derived from an EMBL/GenBank/DDBJ whole genome shotgun (WGS) entry which is preliminary data.</text>
</comment>
<name>A0A8T5GFZ7_9ARCH</name>
<reference evidence="1" key="1">
    <citation type="journal article" date="2021" name="ISME J.">
        <title>Mercury methylation by metabolically versatile and cosmopolitan marine bacteria.</title>
        <authorList>
            <person name="Lin H."/>
            <person name="Ascher D.B."/>
            <person name="Myung Y."/>
            <person name="Lamborg C.H."/>
            <person name="Hallam S.J."/>
            <person name="Gionfriddo C.M."/>
            <person name="Holt K.E."/>
            <person name="Moreau J.W."/>
        </authorList>
    </citation>
    <scope>NUCLEOTIDE SEQUENCE</scope>
    <source>
        <strain evidence="1">SI075_bin30</strain>
    </source>
</reference>
<evidence type="ECO:0000313" key="2">
    <source>
        <dbReference type="Proteomes" id="UP000722459"/>
    </source>
</evidence>
<sequence>MIERLKQCNSCNVRARCELFVPGEDCYIEKRFEVQVYGREKGFTNIWMAYINRSICMFGSKSEEREKIFSKRANEYWEEIKPLFKLEEKTCKTSKN</sequence>
<proteinExistence type="predicted"/>
<protein>
    <submittedName>
        <fullName evidence="1">Uncharacterized protein</fullName>
    </submittedName>
</protein>
<gene>
    <name evidence="1" type="ORF">HON47_02645</name>
</gene>
<dbReference type="EMBL" id="JABJNZ010000037">
    <property type="protein sequence ID" value="MBT4870446.1"/>
    <property type="molecule type" value="Genomic_DNA"/>
</dbReference>
<organism evidence="1 2">
    <name type="scientific">Candidatus Iainarchaeum sp</name>
    <dbReference type="NCBI Taxonomy" id="3101447"/>
    <lineage>
        <taxon>Archaea</taxon>
        <taxon>Candidatus Iainarchaeota</taxon>
        <taxon>Candidatus Iainarchaeia</taxon>
        <taxon>Candidatus Iainarchaeales</taxon>
        <taxon>Candidatus Iainarchaeaceae</taxon>
        <taxon>Candidatus Iainarchaeum</taxon>
    </lineage>
</organism>
<dbReference type="AlphaFoldDB" id="A0A8T5GFZ7"/>
<dbReference type="Proteomes" id="UP000722459">
    <property type="component" value="Unassembled WGS sequence"/>
</dbReference>
<evidence type="ECO:0000313" key="1">
    <source>
        <dbReference type="EMBL" id="MBT4870446.1"/>
    </source>
</evidence>
<accession>A0A8T5GFZ7</accession>